<sequence>MNKFFQTLLFFSVVRLLECNAARANGPPESQPTLKEQLERIGKLSKSQHSSGPVLDLNALVMGSLDSRYKLGDYLDKAVKDSKKLRKLLVKNDNGDSVKVTDISKIPPGDVITLLQTLIAMYNTIIELQNCAEKAEDMKTIDDKTKHYVKLAEVESVVAWLTKNGFLKDDLNVTTTLNKVKELLQEMLKGGNETQMVLYLYAFYCLLLRPKTVSDMLAWLVCFSSSLCDDGISKTLEDAVDYKLPNKGKELVSEFYKLEEQKDAIIDIINLVDDSDVYPIYQDQLKSVDLGNAALPIYWEILSGVCKDLGGMLKGAAGTLEGKSNAAGGEEANADRNKNIDNAKTLMNEGKPLNKVCQIIKAYGGTFKRKPSGSSGGEGSHKQSEGGSSRKQSPISTIIFSILAGSFLFLA</sequence>
<proteinExistence type="predicted"/>
<gene>
    <name evidence="3" type="ORF">BgAZ_109390</name>
</gene>
<comment type="caution">
    <text evidence="3">The sequence shown here is derived from an EMBL/GenBank/DDBJ whole genome shotgun (WGS) entry which is preliminary data.</text>
</comment>
<feature type="chain" id="PRO_5041944618" evidence="2">
    <location>
        <begin position="25"/>
        <end position="411"/>
    </location>
</feature>
<dbReference type="EMBL" id="JAVEPI010000001">
    <property type="protein sequence ID" value="KAK1445033.1"/>
    <property type="molecule type" value="Genomic_DNA"/>
</dbReference>
<keyword evidence="2" id="KW-0732">Signal</keyword>
<protein>
    <submittedName>
        <fullName evidence="3">Uncharacterized protein</fullName>
    </submittedName>
</protein>
<evidence type="ECO:0000256" key="1">
    <source>
        <dbReference type="SAM" id="MobiDB-lite"/>
    </source>
</evidence>
<feature type="signal peptide" evidence="2">
    <location>
        <begin position="1"/>
        <end position="24"/>
    </location>
</feature>
<accession>A0AAD8UWC4</accession>
<dbReference type="Proteomes" id="UP001230268">
    <property type="component" value="Unassembled WGS sequence"/>
</dbReference>
<organism evidence="3 4">
    <name type="scientific">Babesia gibsoni</name>
    <dbReference type="NCBI Taxonomy" id="33632"/>
    <lineage>
        <taxon>Eukaryota</taxon>
        <taxon>Sar</taxon>
        <taxon>Alveolata</taxon>
        <taxon>Apicomplexa</taxon>
        <taxon>Aconoidasida</taxon>
        <taxon>Piroplasmida</taxon>
        <taxon>Babesiidae</taxon>
        <taxon>Babesia</taxon>
    </lineage>
</organism>
<evidence type="ECO:0000313" key="4">
    <source>
        <dbReference type="Proteomes" id="UP001230268"/>
    </source>
</evidence>
<evidence type="ECO:0000256" key="2">
    <source>
        <dbReference type="SAM" id="SignalP"/>
    </source>
</evidence>
<reference evidence="3" key="1">
    <citation type="submission" date="2023-08" db="EMBL/GenBank/DDBJ databases">
        <title>Draft sequence of the Babesia gibsoni genome.</title>
        <authorList>
            <person name="Yamagishi J.Y."/>
            <person name="Xuan X.X."/>
        </authorList>
    </citation>
    <scope>NUCLEOTIDE SEQUENCE</scope>
    <source>
        <strain evidence="3">Azabu</strain>
    </source>
</reference>
<keyword evidence="4" id="KW-1185">Reference proteome</keyword>
<name>A0AAD8UWC4_BABGI</name>
<evidence type="ECO:0000313" key="3">
    <source>
        <dbReference type="EMBL" id="KAK1445033.1"/>
    </source>
</evidence>
<dbReference type="AlphaFoldDB" id="A0AAD8UWC4"/>
<feature type="region of interest" description="Disordered" evidence="1">
    <location>
        <begin position="368"/>
        <end position="392"/>
    </location>
</feature>